<dbReference type="GO" id="GO:0005524">
    <property type="term" value="F:ATP binding"/>
    <property type="evidence" value="ECO:0007669"/>
    <property type="project" value="UniProtKB-KW"/>
</dbReference>
<evidence type="ECO:0000256" key="1">
    <source>
        <dbReference type="ARBA" id="ARBA00001958"/>
    </source>
</evidence>
<evidence type="ECO:0000256" key="2">
    <source>
        <dbReference type="ARBA" id="ARBA00004997"/>
    </source>
</evidence>
<evidence type="ECO:0000256" key="10">
    <source>
        <dbReference type="ARBA" id="ARBA00022842"/>
    </source>
</evidence>
<dbReference type="Proteomes" id="UP000185860">
    <property type="component" value="Unassembled WGS sequence"/>
</dbReference>
<dbReference type="STRING" id="454136.NIES2119_28065"/>
<dbReference type="PRINTS" id="PR01050">
    <property type="entry name" value="PYRUVTKNASE"/>
</dbReference>
<keyword evidence="6" id="KW-0479">Metal-binding</keyword>
<dbReference type="AlphaFoldDB" id="A0A1U7I608"/>
<keyword evidence="8 13" id="KW-0418">Kinase</keyword>
<name>A0A1U7I608_9CYAN</name>
<evidence type="ECO:0000256" key="4">
    <source>
        <dbReference type="ARBA" id="ARBA00012142"/>
    </source>
</evidence>
<evidence type="ECO:0000256" key="9">
    <source>
        <dbReference type="ARBA" id="ARBA00022840"/>
    </source>
</evidence>
<dbReference type="SUPFAM" id="SSF51621">
    <property type="entry name" value="Phosphoenolpyruvate/pyruvate domain"/>
    <property type="match status" value="1"/>
</dbReference>
<dbReference type="Pfam" id="PF00224">
    <property type="entry name" value="PK"/>
    <property type="match status" value="1"/>
</dbReference>
<dbReference type="PROSITE" id="PS00110">
    <property type="entry name" value="PYRUVATE_KINASE"/>
    <property type="match status" value="1"/>
</dbReference>
<accession>A0A1U7I608</accession>
<dbReference type="Gene3D" id="3.20.20.60">
    <property type="entry name" value="Phosphoenolpyruvate-binding domains"/>
    <property type="match status" value="1"/>
</dbReference>
<evidence type="ECO:0000256" key="12">
    <source>
        <dbReference type="ARBA" id="ARBA00023317"/>
    </source>
</evidence>
<dbReference type="InterPro" id="IPR011037">
    <property type="entry name" value="Pyrv_Knase-like_insert_dom_sf"/>
</dbReference>
<dbReference type="OrthoDB" id="9812123at2"/>
<keyword evidence="10 13" id="KW-0460">Magnesium</keyword>
<evidence type="ECO:0000313" key="16">
    <source>
        <dbReference type="Proteomes" id="UP000185860"/>
    </source>
</evidence>
<dbReference type="InterPro" id="IPR015806">
    <property type="entry name" value="Pyrv_Knase_insert_dom_sf"/>
</dbReference>
<protein>
    <recommendedName>
        <fullName evidence="4 13">Pyruvate kinase</fullName>
        <ecNumber evidence="4 13">2.7.1.40</ecNumber>
    </recommendedName>
</protein>
<keyword evidence="9" id="KW-0067">ATP-binding</keyword>
<comment type="cofactor">
    <cofactor evidence="1">
        <name>K(+)</name>
        <dbReference type="ChEBI" id="CHEBI:29103"/>
    </cofactor>
</comment>
<dbReference type="UniPathway" id="UPA00109">
    <property type="reaction ID" value="UER00188"/>
</dbReference>
<keyword evidence="11 13" id="KW-0324">Glycolysis</keyword>
<dbReference type="InterPro" id="IPR015793">
    <property type="entry name" value="Pyrv_Knase_brl"/>
</dbReference>
<comment type="caution">
    <text evidence="15">The sequence shown here is derived from an EMBL/GenBank/DDBJ whole genome shotgun (WGS) entry which is preliminary data.</text>
</comment>
<dbReference type="GO" id="GO:0004743">
    <property type="term" value="F:pyruvate kinase activity"/>
    <property type="evidence" value="ECO:0007669"/>
    <property type="project" value="UniProtKB-EC"/>
</dbReference>
<evidence type="ECO:0000256" key="11">
    <source>
        <dbReference type="ARBA" id="ARBA00023152"/>
    </source>
</evidence>
<proteinExistence type="inferred from homology"/>
<keyword evidence="7" id="KW-0547">Nucleotide-binding</keyword>
<dbReference type="GO" id="GO:0016301">
    <property type="term" value="F:kinase activity"/>
    <property type="evidence" value="ECO:0007669"/>
    <property type="project" value="UniProtKB-KW"/>
</dbReference>
<dbReference type="InterPro" id="IPR040442">
    <property type="entry name" value="Pyrv_kinase-like_dom_sf"/>
</dbReference>
<gene>
    <name evidence="15" type="ORF">NIES2119_28065</name>
</gene>
<dbReference type="EMBL" id="MRCE01000047">
    <property type="protein sequence ID" value="OKH31706.1"/>
    <property type="molecule type" value="Genomic_DNA"/>
</dbReference>
<dbReference type="InterPro" id="IPR001697">
    <property type="entry name" value="Pyr_Knase"/>
</dbReference>
<dbReference type="InterPro" id="IPR018209">
    <property type="entry name" value="Pyrv_Knase_AS"/>
</dbReference>
<dbReference type="SUPFAM" id="SSF50800">
    <property type="entry name" value="PK beta-barrel domain-like"/>
    <property type="match status" value="1"/>
</dbReference>
<dbReference type="GO" id="GO:0030955">
    <property type="term" value="F:potassium ion binding"/>
    <property type="evidence" value="ECO:0007669"/>
    <property type="project" value="InterPro"/>
</dbReference>
<evidence type="ECO:0000256" key="8">
    <source>
        <dbReference type="ARBA" id="ARBA00022777"/>
    </source>
</evidence>
<feature type="domain" description="Pyruvate kinase barrel" evidence="14">
    <location>
        <begin position="146"/>
        <end position="470"/>
    </location>
</feature>
<dbReference type="Gene3D" id="2.40.33.10">
    <property type="entry name" value="PK beta-barrel domain-like"/>
    <property type="match status" value="1"/>
</dbReference>
<dbReference type="EC" id="2.7.1.40" evidence="4 13"/>
<comment type="similarity">
    <text evidence="3 13">Belongs to the pyruvate kinase family.</text>
</comment>
<keyword evidence="5 13" id="KW-0808">Transferase</keyword>
<evidence type="ECO:0000256" key="7">
    <source>
        <dbReference type="ARBA" id="ARBA00022741"/>
    </source>
</evidence>
<dbReference type="InterPro" id="IPR015813">
    <property type="entry name" value="Pyrv/PenolPyrv_kinase-like_dom"/>
</dbReference>
<evidence type="ECO:0000256" key="5">
    <source>
        <dbReference type="ARBA" id="ARBA00022679"/>
    </source>
</evidence>
<keyword evidence="12 15" id="KW-0670">Pyruvate</keyword>
<evidence type="ECO:0000313" key="15">
    <source>
        <dbReference type="EMBL" id="OKH31706.1"/>
    </source>
</evidence>
<comment type="pathway">
    <text evidence="2 13">Carbohydrate degradation; glycolysis; pyruvate from D-glyceraldehyde 3-phosphate: step 5/5.</text>
</comment>
<dbReference type="RefSeq" id="WP_073596793.1">
    <property type="nucleotide sequence ID" value="NZ_MRCE01000047.1"/>
</dbReference>
<comment type="catalytic activity">
    <reaction evidence="13">
        <text>pyruvate + ATP = phosphoenolpyruvate + ADP + H(+)</text>
        <dbReference type="Rhea" id="RHEA:18157"/>
        <dbReference type="ChEBI" id="CHEBI:15361"/>
        <dbReference type="ChEBI" id="CHEBI:15378"/>
        <dbReference type="ChEBI" id="CHEBI:30616"/>
        <dbReference type="ChEBI" id="CHEBI:58702"/>
        <dbReference type="ChEBI" id="CHEBI:456216"/>
        <dbReference type="EC" id="2.7.1.40"/>
    </reaction>
</comment>
<reference evidence="15 16" key="1">
    <citation type="submission" date="2016-11" db="EMBL/GenBank/DDBJ databases">
        <title>Draft Genome Sequences of Nine Cyanobacterial Strains from Diverse Habitats.</title>
        <authorList>
            <person name="Zhu T."/>
            <person name="Hou S."/>
            <person name="Lu X."/>
            <person name="Hess W.R."/>
        </authorList>
    </citation>
    <scope>NUCLEOTIDE SEQUENCE [LARGE SCALE GENOMIC DNA]</scope>
    <source>
        <strain evidence="15 16">IAM M-71</strain>
    </source>
</reference>
<evidence type="ECO:0000256" key="13">
    <source>
        <dbReference type="RuleBase" id="RU000504"/>
    </source>
</evidence>
<sequence length="506" mass="56658">MPTLIATPTNLKNSDLSDPHHLLNALQDLRQSVYQEGQEIFQRWRPLIKRKFFLLSALNLAYYLALRHHDLRSLQTALVPWGLSSLGRSESRVLPNLDAVITTLGELVNADPSSLPGRRPLRAFFRGDRLLQKEVEAVFGKTSANRQGRIMVTLPNQAAEDFSLVLKLVECGSDCFRINCAHDNAEVWQAIIKNVRLASEKTGKNCKIFMDLAGPKPRTLEVVSPDVNSRMFVGDRILLTRNSPQTTDPTIPFRASCSFPEILDQLHENDPIWIDDGHVGTKVISLTPEGVLLEVTHTRPKGEKLRPEKGLNFPDTVINLCPLTEKDFQDLYFVALHADIIGYSFVQTAADVALLQSEIQKRLENSPKNIAIVAKIETKEAIHNLPEIIVQAAGKQPLGVMIARGDLAVEIGYQRLAEMQEEILWLCQSAHIPVIWATQVLENLAKTGIPSRAEITDAAMGERAECVMLNKGPFINETVTILDDVLRRMEAHQLKKTPQLRALHSW</sequence>
<dbReference type="GO" id="GO:0000287">
    <property type="term" value="F:magnesium ion binding"/>
    <property type="evidence" value="ECO:0007669"/>
    <property type="project" value="InterPro"/>
</dbReference>
<evidence type="ECO:0000256" key="3">
    <source>
        <dbReference type="ARBA" id="ARBA00008663"/>
    </source>
</evidence>
<organism evidence="15 16">
    <name type="scientific">[Phormidium ambiguum] IAM M-71</name>
    <dbReference type="NCBI Taxonomy" id="454136"/>
    <lineage>
        <taxon>Bacteria</taxon>
        <taxon>Bacillati</taxon>
        <taxon>Cyanobacteriota</taxon>
        <taxon>Cyanophyceae</taxon>
        <taxon>Oscillatoriophycideae</taxon>
        <taxon>Aerosakkonematales</taxon>
        <taxon>Aerosakkonemataceae</taxon>
        <taxon>Floridanema</taxon>
    </lineage>
</organism>
<dbReference type="PANTHER" id="PTHR11817">
    <property type="entry name" value="PYRUVATE KINASE"/>
    <property type="match status" value="1"/>
</dbReference>
<evidence type="ECO:0000256" key="6">
    <source>
        <dbReference type="ARBA" id="ARBA00022723"/>
    </source>
</evidence>
<evidence type="ECO:0000259" key="14">
    <source>
        <dbReference type="Pfam" id="PF00224"/>
    </source>
</evidence>